<dbReference type="SUPFAM" id="SSF53697">
    <property type="entry name" value="SIS domain"/>
    <property type="match status" value="1"/>
</dbReference>
<evidence type="ECO:0000259" key="5">
    <source>
        <dbReference type="PROSITE" id="PS51464"/>
    </source>
</evidence>
<feature type="domain" description="HTH rpiR-type" evidence="4">
    <location>
        <begin position="24"/>
        <end position="100"/>
    </location>
</feature>
<dbReference type="InterPro" id="IPR000281">
    <property type="entry name" value="HTH_RpiR"/>
</dbReference>
<dbReference type="GO" id="GO:1901135">
    <property type="term" value="P:carbohydrate derivative metabolic process"/>
    <property type="evidence" value="ECO:0007669"/>
    <property type="project" value="InterPro"/>
</dbReference>
<evidence type="ECO:0000256" key="3">
    <source>
        <dbReference type="ARBA" id="ARBA00023163"/>
    </source>
</evidence>
<dbReference type="InterPro" id="IPR035472">
    <property type="entry name" value="RpiR-like_SIS"/>
</dbReference>
<dbReference type="PANTHER" id="PTHR30514:SF17">
    <property type="entry name" value="HTH-TYPE TRANSCRIPTIONAL REGULATOR MURR"/>
    <property type="match status" value="1"/>
</dbReference>
<evidence type="ECO:0000256" key="1">
    <source>
        <dbReference type="ARBA" id="ARBA00023015"/>
    </source>
</evidence>
<keyword evidence="8" id="KW-1185">Reference proteome</keyword>
<evidence type="ECO:0000313" key="7">
    <source>
        <dbReference type="EMBL" id="PSU53782.1"/>
    </source>
</evidence>
<dbReference type="EMBL" id="PYMO01000006">
    <property type="protein sequence ID" value="PSU25669.1"/>
    <property type="molecule type" value="Genomic_DNA"/>
</dbReference>
<keyword evidence="3" id="KW-0804">Transcription</keyword>
<organism evidence="7 9">
    <name type="scientific">Photobacterium phosphoreum</name>
    <dbReference type="NCBI Taxonomy" id="659"/>
    <lineage>
        <taxon>Bacteria</taxon>
        <taxon>Pseudomonadati</taxon>
        <taxon>Pseudomonadota</taxon>
        <taxon>Gammaproteobacteria</taxon>
        <taxon>Vibrionales</taxon>
        <taxon>Vibrionaceae</taxon>
        <taxon>Photobacterium</taxon>
    </lineage>
</organism>
<dbReference type="InterPro" id="IPR009057">
    <property type="entry name" value="Homeodomain-like_sf"/>
</dbReference>
<feature type="domain" description="SIS" evidence="5">
    <location>
        <begin position="150"/>
        <end position="296"/>
    </location>
</feature>
<dbReference type="PANTHER" id="PTHR30514">
    <property type="entry name" value="GLUCOKINASE"/>
    <property type="match status" value="1"/>
</dbReference>
<dbReference type="GO" id="GO:0003700">
    <property type="term" value="F:DNA-binding transcription factor activity"/>
    <property type="evidence" value="ECO:0007669"/>
    <property type="project" value="InterPro"/>
</dbReference>
<dbReference type="InterPro" id="IPR036388">
    <property type="entry name" value="WH-like_DNA-bd_sf"/>
</dbReference>
<keyword evidence="2" id="KW-0238">DNA-binding</keyword>
<name>A0A2T3JWS8_PHOPO</name>
<accession>A0A2T3JWS8</accession>
<dbReference type="EMBL" id="PYMP01000002">
    <property type="protein sequence ID" value="PSU53782.1"/>
    <property type="molecule type" value="Genomic_DNA"/>
</dbReference>
<dbReference type="GO" id="GO:0003677">
    <property type="term" value="F:DNA binding"/>
    <property type="evidence" value="ECO:0007669"/>
    <property type="project" value="UniProtKB-KW"/>
</dbReference>
<gene>
    <name evidence="7" type="ORF">C9J18_05100</name>
    <name evidence="6" type="ORF">CTM96_08125</name>
</gene>
<proteinExistence type="predicted"/>
<evidence type="ECO:0000256" key="2">
    <source>
        <dbReference type="ARBA" id="ARBA00023125"/>
    </source>
</evidence>
<dbReference type="CDD" id="cd05013">
    <property type="entry name" value="SIS_RpiR"/>
    <property type="match status" value="1"/>
</dbReference>
<sequence length="303" mass="33353">MSSNRMLSYFCYDNGITFSYIKSMTIIAKIANIKPQLSPSAQKIAAFILQQPASVVSLSSLQLAQQANVGQSSIVKFTQKLGFSGFLAFKVDLKEELTRQQAIGNDPQQLQNQISYSDTLITIAQKLAHQKTDAIIETTKAIDENNFNKIINLFDCAQRIQLVGYGHSVAIVNDFRSKLLTLGMTVITEQDNQFQIAIANTLRTGDIQCHICNNSYHQDSLLTAQNAITNGATIVALTTSEMSPLRQLAHFTLDTLAIETSIQIQDQPDNYSIASQAAQQTLTDLLFIALAQLKVTSNKNNNA</sequence>
<keyword evidence="1" id="KW-0805">Transcription regulation</keyword>
<dbReference type="Gene3D" id="1.10.10.10">
    <property type="entry name" value="Winged helix-like DNA-binding domain superfamily/Winged helix DNA-binding domain"/>
    <property type="match status" value="1"/>
</dbReference>
<evidence type="ECO:0000313" key="6">
    <source>
        <dbReference type="EMBL" id="PSU25669.1"/>
    </source>
</evidence>
<dbReference type="SUPFAM" id="SSF46689">
    <property type="entry name" value="Homeodomain-like"/>
    <property type="match status" value="1"/>
</dbReference>
<dbReference type="Pfam" id="PF01418">
    <property type="entry name" value="HTH_6"/>
    <property type="match status" value="1"/>
</dbReference>
<reference evidence="8 9" key="1">
    <citation type="submission" date="2018-03" db="EMBL/GenBank/DDBJ databases">
        <title>Whole genome sequencing of Histamine producing bacteria.</title>
        <authorList>
            <person name="Butler K."/>
        </authorList>
    </citation>
    <scope>NUCLEOTIDE SEQUENCE [LARGE SCALE GENOMIC DNA]</scope>
    <source>
        <strain evidence="7 9">FS-6.1</strain>
        <strain evidence="6 8">FS-6.2</strain>
    </source>
</reference>
<dbReference type="InterPro" id="IPR001347">
    <property type="entry name" value="SIS_dom"/>
</dbReference>
<dbReference type="AlphaFoldDB" id="A0A2T3JWS8"/>
<dbReference type="Gene3D" id="3.40.50.10490">
    <property type="entry name" value="Glucose-6-phosphate isomerase like protein, domain 1"/>
    <property type="match status" value="1"/>
</dbReference>
<dbReference type="GO" id="GO:0097367">
    <property type="term" value="F:carbohydrate derivative binding"/>
    <property type="evidence" value="ECO:0007669"/>
    <property type="project" value="InterPro"/>
</dbReference>
<dbReference type="PROSITE" id="PS51464">
    <property type="entry name" value="SIS"/>
    <property type="match status" value="1"/>
</dbReference>
<dbReference type="InterPro" id="IPR046348">
    <property type="entry name" value="SIS_dom_sf"/>
</dbReference>
<evidence type="ECO:0000313" key="9">
    <source>
        <dbReference type="Proteomes" id="UP000241618"/>
    </source>
</evidence>
<evidence type="ECO:0000313" key="8">
    <source>
        <dbReference type="Proteomes" id="UP000241405"/>
    </source>
</evidence>
<dbReference type="PROSITE" id="PS51071">
    <property type="entry name" value="HTH_RPIR"/>
    <property type="match status" value="1"/>
</dbReference>
<comment type="caution">
    <text evidence="7">The sequence shown here is derived from an EMBL/GenBank/DDBJ whole genome shotgun (WGS) entry which is preliminary data.</text>
</comment>
<dbReference type="InterPro" id="IPR047640">
    <property type="entry name" value="RpiR-like"/>
</dbReference>
<dbReference type="Proteomes" id="UP000241618">
    <property type="component" value="Unassembled WGS sequence"/>
</dbReference>
<evidence type="ECO:0000259" key="4">
    <source>
        <dbReference type="PROSITE" id="PS51071"/>
    </source>
</evidence>
<dbReference type="Pfam" id="PF01380">
    <property type="entry name" value="SIS"/>
    <property type="match status" value="1"/>
</dbReference>
<dbReference type="Proteomes" id="UP000241405">
    <property type="component" value="Unassembled WGS sequence"/>
</dbReference>
<protein>
    <submittedName>
        <fullName evidence="7">XRE family transcriptional regulator</fullName>
    </submittedName>
</protein>